<reference evidence="1 2" key="1">
    <citation type="journal article" date="2014" name="Genome Announc.">
        <title>Draft Genome Sequence of Paenibacillus pini JCM 16418T, Isolated from the Rhizosphere of Pine Tree.</title>
        <authorList>
            <person name="Yuki M."/>
            <person name="Oshima K."/>
            <person name="Suda W."/>
            <person name="Oshida Y."/>
            <person name="Kitamura K."/>
            <person name="Iida Y."/>
            <person name="Hattori M."/>
            <person name="Ohkuma M."/>
        </authorList>
    </citation>
    <scope>NUCLEOTIDE SEQUENCE [LARGE SCALE GENOMIC DNA]</scope>
    <source>
        <strain evidence="1 2">JCM 16418</strain>
    </source>
</reference>
<dbReference type="AlphaFoldDB" id="W7YTV8"/>
<proteinExistence type="predicted"/>
<accession>W7YTV8</accession>
<dbReference type="InterPro" id="IPR007536">
    <property type="entry name" value="16SrRNA_methylTrfase_J"/>
</dbReference>
<protein>
    <submittedName>
        <fullName evidence="1">Protein-L-isoD(D-D) O-methyltransferase</fullName>
    </submittedName>
</protein>
<gene>
    <name evidence="1" type="ORF">JCM16418_4827</name>
</gene>
<keyword evidence="1" id="KW-0808">Transferase</keyword>
<dbReference type="STRING" id="1236976.JCM16418_4827"/>
<dbReference type="Gene3D" id="3.40.50.150">
    <property type="entry name" value="Vaccinia Virus protein VP39"/>
    <property type="match status" value="1"/>
</dbReference>
<name>W7YTV8_9BACL</name>
<keyword evidence="1" id="KW-0489">Methyltransferase</keyword>
<evidence type="ECO:0000313" key="2">
    <source>
        <dbReference type="Proteomes" id="UP000019364"/>
    </source>
</evidence>
<dbReference type="OrthoDB" id="1653798at2"/>
<dbReference type="SUPFAM" id="SSF53335">
    <property type="entry name" value="S-adenosyl-L-methionine-dependent methyltransferases"/>
    <property type="match status" value="1"/>
</dbReference>
<dbReference type="GO" id="GO:0008990">
    <property type="term" value="F:rRNA (guanine-N2-)-methyltransferase activity"/>
    <property type="evidence" value="ECO:0007669"/>
    <property type="project" value="InterPro"/>
</dbReference>
<keyword evidence="2" id="KW-1185">Reference proteome</keyword>
<dbReference type="InterPro" id="IPR029063">
    <property type="entry name" value="SAM-dependent_MTases_sf"/>
</dbReference>
<dbReference type="Pfam" id="PF04445">
    <property type="entry name" value="SAM_MT"/>
    <property type="match status" value="1"/>
</dbReference>
<dbReference type="PANTHER" id="PTHR36112:SF1">
    <property type="entry name" value="RIBOSOMAL RNA SMALL SUBUNIT METHYLTRANSFERASE J"/>
    <property type="match status" value="1"/>
</dbReference>
<dbReference type="eggNOG" id="COG2226">
    <property type="taxonomic scope" value="Bacteria"/>
</dbReference>
<dbReference type="CDD" id="cd02440">
    <property type="entry name" value="AdoMet_MTases"/>
    <property type="match status" value="1"/>
</dbReference>
<dbReference type="RefSeq" id="WP_036653178.1">
    <property type="nucleotide sequence ID" value="NZ_BAVZ01000029.1"/>
</dbReference>
<dbReference type="Proteomes" id="UP000019364">
    <property type="component" value="Unassembled WGS sequence"/>
</dbReference>
<sequence length="262" mass="28589">MIITTGRGADPTIVKRAEDLSRRTNNVYIPRMNGSLARLAAKHKNEDVIVVLEQGARLFRSGQLPMEFHPSMGFVRAKRILKGEYDPMLDSSGITLGNTVLDCTAGLGTDSLVFAVKAGPSGSVTAIESSEALSVLLMEGLATYSSDNAEVNEAMRRISVRHGHHLDVLRSMPDASFDIVYFDPMFREPMLESASISPLRSFANPDALSEESIAEAIRVARKTVVLKEKRGSSEFARLGFTSDERQSKIAYGVISVDSAKHN</sequence>
<organism evidence="1 2">
    <name type="scientific">Paenibacillus pini JCM 16418</name>
    <dbReference type="NCBI Taxonomy" id="1236976"/>
    <lineage>
        <taxon>Bacteria</taxon>
        <taxon>Bacillati</taxon>
        <taxon>Bacillota</taxon>
        <taxon>Bacilli</taxon>
        <taxon>Bacillales</taxon>
        <taxon>Paenibacillaceae</taxon>
        <taxon>Paenibacillus</taxon>
    </lineage>
</organism>
<comment type="caution">
    <text evidence="1">The sequence shown here is derived from an EMBL/GenBank/DDBJ whole genome shotgun (WGS) entry which is preliminary data.</text>
</comment>
<dbReference type="EMBL" id="BAVZ01000029">
    <property type="protein sequence ID" value="GAF10613.1"/>
    <property type="molecule type" value="Genomic_DNA"/>
</dbReference>
<dbReference type="PANTHER" id="PTHR36112">
    <property type="entry name" value="RIBOSOMAL RNA SMALL SUBUNIT METHYLTRANSFERASE J"/>
    <property type="match status" value="1"/>
</dbReference>
<evidence type="ECO:0000313" key="1">
    <source>
        <dbReference type="EMBL" id="GAF10613.1"/>
    </source>
</evidence>